<reference evidence="7" key="1">
    <citation type="submission" date="2020-10" db="EMBL/GenBank/DDBJ databases">
        <authorList>
            <person name="Gilroy R."/>
        </authorList>
    </citation>
    <scope>NUCLEOTIDE SEQUENCE</scope>
    <source>
        <strain evidence="7">CHK195-4489</strain>
    </source>
</reference>
<dbReference type="InterPro" id="IPR051449">
    <property type="entry name" value="ABC-2_transporter_component"/>
</dbReference>
<keyword evidence="2" id="KW-1003">Cell membrane</keyword>
<evidence type="ECO:0000313" key="8">
    <source>
        <dbReference type="Proteomes" id="UP000824089"/>
    </source>
</evidence>
<accession>A0A9D1LAV2</accession>
<comment type="subcellular location">
    <subcellularLocation>
        <location evidence="1">Cell membrane</location>
        <topology evidence="1">Multi-pass membrane protein</topology>
    </subcellularLocation>
</comment>
<dbReference type="AlphaFoldDB" id="A0A9D1LAV2"/>
<feature type="transmembrane region" description="Helical" evidence="6">
    <location>
        <begin position="186"/>
        <end position="207"/>
    </location>
</feature>
<evidence type="ECO:0000256" key="1">
    <source>
        <dbReference type="ARBA" id="ARBA00004651"/>
    </source>
</evidence>
<feature type="transmembrane region" description="Helical" evidence="6">
    <location>
        <begin position="20"/>
        <end position="39"/>
    </location>
</feature>
<keyword evidence="4 6" id="KW-1133">Transmembrane helix</keyword>
<sequence length="213" mass="23408">FMAIVGLMFWINNILNASALFSQTLSSIGVFLTFIVPIITMKLLSDEKKNGTEVLLRTCPVPMWKIVTGKYLASVTLFLIMTLLTFIFPVLIAFLAEEGAVLGTAQDLGSYIGFFLLGASYLAISLFVSSFTESQAVAAVAGIVTLIIFYFLQSIGASLGTGFGAALQWIAPLARYQDFTVGSFNFASLIFYISFSAMLVFMTYVNLERKRWN</sequence>
<proteinExistence type="predicted"/>
<protein>
    <submittedName>
        <fullName evidence="7">ABC transporter permease subunit</fullName>
    </submittedName>
</protein>
<feature type="transmembrane region" description="Helical" evidence="6">
    <location>
        <begin position="140"/>
        <end position="166"/>
    </location>
</feature>
<evidence type="ECO:0000256" key="4">
    <source>
        <dbReference type="ARBA" id="ARBA00022989"/>
    </source>
</evidence>
<comment type="caution">
    <text evidence="7">The sequence shown here is derived from an EMBL/GenBank/DDBJ whole genome shotgun (WGS) entry which is preliminary data.</text>
</comment>
<feature type="non-terminal residue" evidence="7">
    <location>
        <position position="1"/>
    </location>
</feature>
<evidence type="ECO:0000313" key="7">
    <source>
        <dbReference type="EMBL" id="HIU29618.1"/>
    </source>
</evidence>
<feature type="transmembrane region" description="Helical" evidence="6">
    <location>
        <begin position="108"/>
        <end position="128"/>
    </location>
</feature>
<dbReference type="PANTHER" id="PTHR30294:SF29">
    <property type="entry name" value="MULTIDRUG ABC TRANSPORTER PERMEASE YBHS-RELATED"/>
    <property type="match status" value="1"/>
</dbReference>
<keyword evidence="3 6" id="KW-0812">Transmembrane</keyword>
<evidence type="ECO:0000256" key="6">
    <source>
        <dbReference type="SAM" id="Phobius"/>
    </source>
</evidence>
<organism evidence="7 8">
    <name type="scientific">Candidatus Egerieisoma faecipullorum</name>
    <dbReference type="NCBI Taxonomy" id="2840963"/>
    <lineage>
        <taxon>Bacteria</taxon>
        <taxon>Bacillati</taxon>
        <taxon>Bacillota</taxon>
        <taxon>Clostridia</taxon>
        <taxon>Eubacteriales</taxon>
        <taxon>Clostridiaceae</taxon>
        <taxon>Clostridiaceae incertae sedis</taxon>
        <taxon>Candidatus Egerieisoma</taxon>
    </lineage>
</organism>
<reference evidence="7" key="2">
    <citation type="journal article" date="2021" name="PeerJ">
        <title>Extensive microbial diversity within the chicken gut microbiome revealed by metagenomics and culture.</title>
        <authorList>
            <person name="Gilroy R."/>
            <person name="Ravi A."/>
            <person name="Getino M."/>
            <person name="Pursley I."/>
            <person name="Horton D.L."/>
            <person name="Alikhan N.F."/>
            <person name="Baker D."/>
            <person name="Gharbi K."/>
            <person name="Hall N."/>
            <person name="Watson M."/>
            <person name="Adriaenssens E.M."/>
            <person name="Foster-Nyarko E."/>
            <person name="Jarju S."/>
            <person name="Secka A."/>
            <person name="Antonio M."/>
            <person name="Oren A."/>
            <person name="Chaudhuri R.R."/>
            <person name="La Ragione R."/>
            <person name="Hildebrand F."/>
            <person name="Pallen M.J."/>
        </authorList>
    </citation>
    <scope>NUCLEOTIDE SEQUENCE</scope>
    <source>
        <strain evidence="7">CHK195-4489</strain>
    </source>
</reference>
<dbReference type="PANTHER" id="PTHR30294">
    <property type="entry name" value="MEMBRANE COMPONENT OF ABC TRANSPORTER YHHJ-RELATED"/>
    <property type="match status" value="1"/>
</dbReference>
<evidence type="ECO:0000256" key="5">
    <source>
        <dbReference type="ARBA" id="ARBA00023136"/>
    </source>
</evidence>
<dbReference type="GO" id="GO:0005886">
    <property type="term" value="C:plasma membrane"/>
    <property type="evidence" value="ECO:0007669"/>
    <property type="project" value="UniProtKB-SubCell"/>
</dbReference>
<name>A0A9D1LAV2_9CLOT</name>
<evidence type="ECO:0000256" key="2">
    <source>
        <dbReference type="ARBA" id="ARBA00022475"/>
    </source>
</evidence>
<dbReference type="Pfam" id="PF12679">
    <property type="entry name" value="ABC2_membrane_2"/>
    <property type="match status" value="1"/>
</dbReference>
<feature type="transmembrane region" description="Helical" evidence="6">
    <location>
        <begin position="71"/>
        <end position="96"/>
    </location>
</feature>
<gene>
    <name evidence="7" type="ORF">IAD50_04905</name>
</gene>
<dbReference type="EMBL" id="DVMM01000097">
    <property type="protein sequence ID" value="HIU29618.1"/>
    <property type="molecule type" value="Genomic_DNA"/>
</dbReference>
<evidence type="ECO:0000256" key="3">
    <source>
        <dbReference type="ARBA" id="ARBA00022692"/>
    </source>
</evidence>
<keyword evidence="5 6" id="KW-0472">Membrane</keyword>
<dbReference type="Proteomes" id="UP000824089">
    <property type="component" value="Unassembled WGS sequence"/>
</dbReference>
<dbReference type="GO" id="GO:0140359">
    <property type="term" value="F:ABC-type transporter activity"/>
    <property type="evidence" value="ECO:0007669"/>
    <property type="project" value="InterPro"/>
</dbReference>